<comment type="caution">
    <text evidence="3">Lacks conserved residue(s) required for the propagation of feature annotation.</text>
</comment>
<dbReference type="EMBL" id="LN609528">
    <property type="protein sequence ID" value="CEF64919.1"/>
    <property type="molecule type" value="Genomic_DNA"/>
</dbReference>
<evidence type="ECO:0000313" key="7">
    <source>
        <dbReference type="EMBL" id="CEF64919.1"/>
    </source>
</evidence>
<reference evidence="7" key="2">
    <citation type="submission" date="2014-09" db="EMBL/GenBank/DDBJ databases">
        <authorList>
            <person name="Aslett A.Martin."/>
        </authorList>
    </citation>
    <scope>NUCLEOTIDE SEQUENCE</scope>
    <source>
        <strain evidence="7">ED321 Heterogonic</strain>
    </source>
</reference>
<keyword evidence="5" id="KW-0472">Membrane</keyword>
<evidence type="ECO:0000256" key="2">
    <source>
        <dbReference type="ARBA" id="ARBA00022525"/>
    </source>
</evidence>
<dbReference type="PANTHER" id="PTHR23192">
    <property type="entry name" value="OLFACTOMEDIN-RELATED"/>
    <property type="match status" value="1"/>
</dbReference>
<name>A0A090MX70_STRRB</name>
<reference evidence="9" key="3">
    <citation type="submission" date="2020-12" db="UniProtKB">
        <authorList>
            <consortium name="WormBaseParasite"/>
        </authorList>
    </citation>
    <scope>IDENTIFICATION</scope>
</reference>
<evidence type="ECO:0000313" key="10">
    <source>
        <dbReference type="WormBase" id="SRAE_1000317200"/>
    </source>
</evidence>
<keyword evidence="5" id="KW-0812">Transmembrane</keyword>
<dbReference type="Pfam" id="PF02191">
    <property type="entry name" value="OLF"/>
    <property type="match status" value="1"/>
</dbReference>
<keyword evidence="5" id="KW-1133">Transmembrane helix</keyword>
<keyword evidence="2" id="KW-0964">Secreted</keyword>
<dbReference type="STRING" id="34506.A0A090MX70"/>
<reference evidence="8" key="1">
    <citation type="submission" date="2014-09" db="EMBL/GenBank/DDBJ databases">
        <authorList>
            <person name="Martin A.A."/>
        </authorList>
    </citation>
    <scope>NUCLEOTIDE SEQUENCE</scope>
    <source>
        <strain evidence="8">ED321</strain>
    </source>
</reference>
<evidence type="ECO:0000256" key="3">
    <source>
        <dbReference type="PROSITE-ProRule" id="PRU00446"/>
    </source>
</evidence>
<dbReference type="WormBase" id="SRAE_1000317200">
    <property type="protein sequence ID" value="SRP02376"/>
    <property type="gene ID" value="WBGene00259789"/>
</dbReference>
<evidence type="ECO:0000256" key="4">
    <source>
        <dbReference type="SAM" id="MobiDB-lite"/>
    </source>
</evidence>
<dbReference type="WBParaSite" id="SRAE_1000317200.1">
    <property type="protein sequence ID" value="SRAE_1000317200.1"/>
    <property type="gene ID" value="WBGene00259789"/>
</dbReference>
<dbReference type="PANTHER" id="PTHR23192:SF35">
    <property type="entry name" value="OLFACTOMEDIN-LIKE DOMAIN-CONTAINING PROTEIN"/>
    <property type="match status" value="1"/>
</dbReference>
<feature type="domain" description="Olfactomedin-like" evidence="6">
    <location>
        <begin position="197"/>
        <end position="452"/>
    </location>
</feature>
<dbReference type="GO" id="GO:0005615">
    <property type="term" value="C:extracellular space"/>
    <property type="evidence" value="ECO:0007669"/>
    <property type="project" value="TreeGrafter"/>
</dbReference>
<evidence type="ECO:0000313" key="9">
    <source>
        <dbReference type="WBParaSite" id="SRAE_1000317200.1"/>
    </source>
</evidence>
<evidence type="ECO:0000256" key="5">
    <source>
        <dbReference type="SAM" id="Phobius"/>
    </source>
</evidence>
<dbReference type="Proteomes" id="UP000035682">
    <property type="component" value="Unplaced"/>
</dbReference>
<protein>
    <submittedName>
        <fullName evidence="7 9">Olfactomedin-like domain-containing protein</fullName>
    </submittedName>
</protein>
<evidence type="ECO:0000256" key="1">
    <source>
        <dbReference type="ARBA" id="ARBA00004613"/>
    </source>
</evidence>
<keyword evidence="8" id="KW-1185">Reference proteome</keyword>
<dbReference type="InterPro" id="IPR050605">
    <property type="entry name" value="Olfactomedin-like_domain"/>
</dbReference>
<comment type="subcellular location">
    <subcellularLocation>
        <location evidence="1">Secreted</location>
    </subcellularLocation>
</comment>
<dbReference type="GeneID" id="36377284"/>
<sequence length="452" mass="52370">MKQEIEGKEYSKTKRSIVTLSLITLNILLIIFLTITIWYQRHELVKLNENIKIINNNPSSLNLNEVLGVDDDNDNNRKKKRKRRQVMINEDNEVEYPSEGNNNNKQQSSSKTFFAPLYAAVTEDIIDEICSSRNRLIPKSNDQKKTDNVIVMTLDKGKQGPQYSQDQSLNIITNEEKNKYKSLTTKKELEAFKKSKTCSRIIGLGLKTMHSERRITQSGIVKKGNSWFITELSIGYTVFEITHNNGIIDFNDPKEIYTLPSPFVGSNHAFDEVKKNYYYITDDGSYIMKFNLITLKGNKSKKYPVIINNINNNWDINIYSQINGTSALHLDSGYLWMVYNKDKNNHLTISRINKDTLEEIRRIRLNKFDRKIAGSFISCGIFYVIECEGIQCRILSVYDLIHGKYVLRKDKFNVLGHWNSFGLIKSISFDNEKKTLAILDKDKIYTIHLKII</sequence>
<dbReference type="PROSITE" id="PS51132">
    <property type="entry name" value="OLF"/>
    <property type="match status" value="1"/>
</dbReference>
<dbReference type="CTD" id="36377284"/>
<evidence type="ECO:0000259" key="6">
    <source>
        <dbReference type="PROSITE" id="PS51132"/>
    </source>
</evidence>
<dbReference type="InterPro" id="IPR003112">
    <property type="entry name" value="Olfac-like_dom"/>
</dbReference>
<feature type="transmembrane region" description="Helical" evidence="5">
    <location>
        <begin position="20"/>
        <end position="39"/>
    </location>
</feature>
<organism evidence="7">
    <name type="scientific">Strongyloides ratti</name>
    <name type="common">Parasitic roundworm</name>
    <dbReference type="NCBI Taxonomy" id="34506"/>
    <lineage>
        <taxon>Eukaryota</taxon>
        <taxon>Metazoa</taxon>
        <taxon>Ecdysozoa</taxon>
        <taxon>Nematoda</taxon>
        <taxon>Chromadorea</taxon>
        <taxon>Rhabditida</taxon>
        <taxon>Tylenchina</taxon>
        <taxon>Panagrolaimomorpha</taxon>
        <taxon>Strongyloidoidea</taxon>
        <taxon>Strongyloididae</taxon>
        <taxon>Strongyloides</taxon>
    </lineage>
</organism>
<dbReference type="GO" id="GO:0007165">
    <property type="term" value="P:signal transduction"/>
    <property type="evidence" value="ECO:0007669"/>
    <property type="project" value="TreeGrafter"/>
</dbReference>
<dbReference type="AlphaFoldDB" id="A0A090MX70"/>
<gene>
    <name evidence="7 9 10" type="ORF">SRAE_1000317200</name>
</gene>
<feature type="region of interest" description="Disordered" evidence="4">
    <location>
        <begin position="89"/>
        <end position="108"/>
    </location>
</feature>
<dbReference type="OrthoDB" id="5977920at2759"/>
<accession>A0A090MX70</accession>
<proteinExistence type="predicted"/>
<dbReference type="RefSeq" id="XP_024504120.1">
    <property type="nucleotide sequence ID" value="XM_024650332.1"/>
</dbReference>
<evidence type="ECO:0000313" key="8">
    <source>
        <dbReference type="Proteomes" id="UP000035682"/>
    </source>
</evidence>